<organism evidence="3">
    <name type="scientific">Salmonella enterica</name>
    <name type="common">Salmonella choleraesuis</name>
    <dbReference type="NCBI Taxonomy" id="28901"/>
    <lineage>
        <taxon>Bacteria</taxon>
        <taxon>Pseudomonadati</taxon>
        <taxon>Pseudomonadota</taxon>
        <taxon>Gammaproteobacteria</taxon>
        <taxon>Enterobacterales</taxon>
        <taxon>Enterobacteriaceae</taxon>
        <taxon>Salmonella</taxon>
    </lineage>
</organism>
<dbReference type="InterPro" id="IPR036388">
    <property type="entry name" value="WH-like_DNA-bd_sf"/>
</dbReference>
<evidence type="ECO:0000313" key="3">
    <source>
        <dbReference type="EMBL" id="EDF8919885.1"/>
    </source>
</evidence>
<comment type="caution">
    <text evidence="3">The sequence shown here is derived from an EMBL/GenBank/DDBJ whole genome shotgun (WGS) entry which is preliminary data.</text>
</comment>
<evidence type="ECO:0000259" key="2">
    <source>
        <dbReference type="Pfam" id="PF07515"/>
    </source>
</evidence>
<evidence type="ECO:0000259" key="1">
    <source>
        <dbReference type="Pfam" id="PF07514"/>
    </source>
</evidence>
<dbReference type="AlphaFoldDB" id="A0A629KBB6"/>
<dbReference type="InterPro" id="IPR022391">
    <property type="entry name" value="ICE_relaxase_PFGI-1"/>
</dbReference>
<dbReference type="Gene3D" id="1.10.10.10">
    <property type="entry name" value="Winged helix-like DNA-binding domain superfamily/Winged helix DNA-binding domain"/>
    <property type="match status" value="1"/>
</dbReference>
<proteinExistence type="predicted"/>
<dbReference type="SUPFAM" id="SSF46785">
    <property type="entry name" value="Winged helix' DNA-binding domain"/>
    <property type="match status" value="1"/>
</dbReference>
<dbReference type="InterPro" id="IPR036390">
    <property type="entry name" value="WH_DNA-bd_sf"/>
</dbReference>
<dbReference type="InterPro" id="IPR011119">
    <property type="entry name" value="Unchr_helicase_relaxase_TraI"/>
</dbReference>
<dbReference type="NCBIfam" id="TIGR03760">
    <property type="entry name" value="ICE_TraI_Pfluor"/>
    <property type="match status" value="1"/>
</dbReference>
<dbReference type="Gene3D" id="1.10.3210.40">
    <property type="match status" value="1"/>
</dbReference>
<dbReference type="EMBL" id="AAMCFY010000042">
    <property type="protein sequence ID" value="EDF8919885.1"/>
    <property type="molecule type" value="Genomic_DNA"/>
</dbReference>
<protein>
    <recommendedName>
        <fullName evidence="4">DNA-binding domain-containing protein</fullName>
    </recommendedName>
</protein>
<gene>
    <name evidence="3" type="ORF">GCB20_13115</name>
</gene>
<dbReference type="InterPro" id="IPR011093">
    <property type="entry name" value="TraI_2_C"/>
</dbReference>
<accession>A0A629KBB6</accession>
<feature type="domain" description="Uncharacterised" evidence="1">
    <location>
        <begin position="84"/>
        <end position="290"/>
    </location>
</feature>
<dbReference type="Pfam" id="PF07514">
    <property type="entry name" value="TraI_2"/>
    <property type="match status" value="1"/>
</dbReference>
<dbReference type="Gene3D" id="2.40.10.200">
    <property type="entry name" value="STY4665 C-terminal domain-like"/>
    <property type="match status" value="1"/>
</dbReference>
<evidence type="ECO:0008006" key="4">
    <source>
        <dbReference type="Google" id="ProtNLM"/>
    </source>
</evidence>
<feature type="domain" description="Putative conjugal transfer nickase/helicase TraI C-terminal" evidence="2">
    <location>
        <begin position="428"/>
        <end position="547"/>
    </location>
</feature>
<dbReference type="Pfam" id="PF07515">
    <property type="entry name" value="TraI_2_C"/>
    <property type="match status" value="1"/>
</dbReference>
<sequence length="552" mass="61032">MNSTCCMLPPRGPDGRWSLTRWYWRCWRSPRQRIFCPARVRATVKLWIMVTTVTTVTTVLMKMWRKLFGRSAIVGKEKTPEVRGYLRPLTAQEILDTENRQGLLKQIRDNSLMTKEGTEKYYLQPLRHCVNLMQQLPATEKEHHAVVGGLVDFTLKRVAYALRLSRGYMLPQGAGAEEQSAQAATWNAVIFYAALCRSLTVFGQLEGELDDGSFWNPGLSVPLRPYRLRFCQGREERAQALAVLLGMRLLPEDVVIWLGRTPAALDTLLRIITGEDRPGCVVSEIISEASVLAGGQLAGTRNTPQPVVPESVVPAAAASVVAPGMVVPATGQEQATVTAPAPGMVLGSALEGSVAAVTGNTVVPSTPQPASVPEESADQTIGDVMALMGFSTQSEPVEPGIFVPGNSESAVTENAADLKDKTEKHENCGELFWHWLNNGIRTGSISVNRPDSLVHITGGMLFIPTPEIFFAFLKDSPEIIPGTSRDDVQREFEKLGRNFCRRDNALFQCQRYEEENRLGRYKRWSGYLIKARQIYTGEEVPGDSMYLFVSSV</sequence>
<name>A0A629KBB6_SALER</name>
<reference evidence="3" key="1">
    <citation type="submission" date="2019-10" db="EMBL/GenBank/DDBJ databases">
        <authorList>
            <consortium name="PulseNet: The National Subtyping Network for Foodborne Disease Surveillance"/>
            <person name="Tarr C.L."/>
            <person name="Trees E."/>
            <person name="Katz L.S."/>
            <person name="Carleton-Romer H.A."/>
            <person name="Stroika S."/>
            <person name="Kucerova Z."/>
            <person name="Roache K.F."/>
            <person name="Sabol A.L."/>
            <person name="Besser J."/>
            <person name="Gerner-Smidt P."/>
        </authorList>
    </citation>
    <scope>NUCLEOTIDE SEQUENCE</scope>
    <source>
        <strain evidence="3">PNUSAS108628</strain>
    </source>
</reference>